<sequence>MRARGDPFVTPHWSVPGIAQRRATHNTPTPMDTLFPRLTVRRTCRSFQMEESARQPDDTTIIIITIITTTVIITITATGLPGTTCLRSPDPSTLTPLACPPELSLSPSPGMKRLSFLSHLNWLDRGLHRAERRVQPPPPHPRRCPHPLAAPPGDRGGPAQHLLKRTSTCGRSSAQCLD</sequence>
<organism evidence="2 3">
    <name type="scientific">Cirrhinus mrigala</name>
    <name type="common">Mrigala</name>
    <dbReference type="NCBI Taxonomy" id="683832"/>
    <lineage>
        <taxon>Eukaryota</taxon>
        <taxon>Metazoa</taxon>
        <taxon>Chordata</taxon>
        <taxon>Craniata</taxon>
        <taxon>Vertebrata</taxon>
        <taxon>Euteleostomi</taxon>
        <taxon>Actinopterygii</taxon>
        <taxon>Neopterygii</taxon>
        <taxon>Teleostei</taxon>
        <taxon>Ostariophysi</taxon>
        <taxon>Cypriniformes</taxon>
        <taxon>Cyprinidae</taxon>
        <taxon>Labeoninae</taxon>
        <taxon>Labeonini</taxon>
        <taxon>Cirrhinus</taxon>
    </lineage>
</organism>
<keyword evidence="3" id="KW-1185">Reference proteome</keyword>
<proteinExistence type="predicted"/>
<name>A0ABD0QI70_CIRMR</name>
<evidence type="ECO:0000313" key="3">
    <source>
        <dbReference type="Proteomes" id="UP001529510"/>
    </source>
</evidence>
<gene>
    <name evidence="2" type="ORF">M9458_017420</name>
</gene>
<reference evidence="2 3" key="1">
    <citation type="submission" date="2024-05" db="EMBL/GenBank/DDBJ databases">
        <title>Genome sequencing and assembly of Indian major carp, Cirrhinus mrigala (Hamilton, 1822).</title>
        <authorList>
            <person name="Mohindra V."/>
            <person name="Chowdhury L.M."/>
            <person name="Lal K."/>
            <person name="Jena J.K."/>
        </authorList>
    </citation>
    <scope>NUCLEOTIDE SEQUENCE [LARGE SCALE GENOMIC DNA]</scope>
    <source>
        <strain evidence="2">CM1030</strain>
        <tissue evidence="2">Blood</tissue>
    </source>
</reference>
<feature type="region of interest" description="Disordered" evidence="1">
    <location>
        <begin position="132"/>
        <end position="161"/>
    </location>
</feature>
<dbReference type="Proteomes" id="UP001529510">
    <property type="component" value="Unassembled WGS sequence"/>
</dbReference>
<feature type="non-terminal residue" evidence="2">
    <location>
        <position position="178"/>
    </location>
</feature>
<evidence type="ECO:0000256" key="1">
    <source>
        <dbReference type="SAM" id="MobiDB-lite"/>
    </source>
</evidence>
<dbReference type="AlphaFoldDB" id="A0ABD0QI70"/>
<dbReference type="EMBL" id="JAMKFB020000008">
    <property type="protein sequence ID" value="KAL0185750.1"/>
    <property type="molecule type" value="Genomic_DNA"/>
</dbReference>
<comment type="caution">
    <text evidence="2">The sequence shown here is derived from an EMBL/GenBank/DDBJ whole genome shotgun (WGS) entry which is preliminary data.</text>
</comment>
<evidence type="ECO:0000313" key="2">
    <source>
        <dbReference type="EMBL" id="KAL0185750.1"/>
    </source>
</evidence>
<protein>
    <submittedName>
        <fullName evidence="2">Uncharacterized protein</fullName>
    </submittedName>
</protein>
<accession>A0ABD0QI70</accession>